<proteinExistence type="predicted"/>
<dbReference type="CDD" id="cd00130">
    <property type="entry name" value="PAS"/>
    <property type="match status" value="1"/>
</dbReference>
<keyword evidence="2" id="KW-1185">Reference proteome</keyword>
<name>A0A813BTB1_9DINO</name>
<dbReference type="SUPFAM" id="SSF55785">
    <property type="entry name" value="PYP-like sensor domain (PAS domain)"/>
    <property type="match status" value="1"/>
</dbReference>
<feature type="non-terminal residue" evidence="1">
    <location>
        <position position="78"/>
    </location>
</feature>
<dbReference type="InterPro" id="IPR035965">
    <property type="entry name" value="PAS-like_dom_sf"/>
</dbReference>
<dbReference type="EMBL" id="CAJNJA010079075">
    <property type="protein sequence ID" value="CAE7924283.1"/>
    <property type="molecule type" value="Genomic_DNA"/>
</dbReference>
<dbReference type="OrthoDB" id="406986at2759"/>
<evidence type="ECO:0000313" key="1">
    <source>
        <dbReference type="EMBL" id="CAE7924283.1"/>
    </source>
</evidence>
<gene>
    <name evidence="1" type="ORF">SNEC2469_LOCUS31957</name>
</gene>
<feature type="non-terminal residue" evidence="1">
    <location>
        <position position="1"/>
    </location>
</feature>
<reference evidence="1" key="1">
    <citation type="submission" date="2021-02" db="EMBL/GenBank/DDBJ databases">
        <authorList>
            <person name="Dougan E. K."/>
            <person name="Rhodes N."/>
            <person name="Thang M."/>
            <person name="Chan C."/>
        </authorList>
    </citation>
    <scope>NUCLEOTIDE SEQUENCE</scope>
</reference>
<evidence type="ECO:0008006" key="3">
    <source>
        <dbReference type="Google" id="ProtNLM"/>
    </source>
</evidence>
<evidence type="ECO:0000313" key="2">
    <source>
        <dbReference type="Proteomes" id="UP000601435"/>
    </source>
</evidence>
<sequence>EVLAHVRDNISNCPYAVAASILDESGEYGEFQMISSGFEEEFGYNKQELCGKPVLRLLAEDPLAEFALDCHFNRVAQE</sequence>
<accession>A0A813BTB1</accession>
<dbReference type="Proteomes" id="UP000601435">
    <property type="component" value="Unassembled WGS sequence"/>
</dbReference>
<protein>
    <recommendedName>
        <fullName evidence="3">PAS domain-containing protein</fullName>
    </recommendedName>
</protein>
<dbReference type="InterPro" id="IPR000014">
    <property type="entry name" value="PAS"/>
</dbReference>
<dbReference type="AlphaFoldDB" id="A0A813BTB1"/>
<organism evidence="1 2">
    <name type="scientific">Symbiodinium necroappetens</name>
    <dbReference type="NCBI Taxonomy" id="1628268"/>
    <lineage>
        <taxon>Eukaryota</taxon>
        <taxon>Sar</taxon>
        <taxon>Alveolata</taxon>
        <taxon>Dinophyceae</taxon>
        <taxon>Suessiales</taxon>
        <taxon>Symbiodiniaceae</taxon>
        <taxon>Symbiodinium</taxon>
    </lineage>
</organism>
<dbReference type="NCBIfam" id="TIGR00229">
    <property type="entry name" value="sensory_box"/>
    <property type="match status" value="1"/>
</dbReference>
<comment type="caution">
    <text evidence="1">The sequence shown here is derived from an EMBL/GenBank/DDBJ whole genome shotgun (WGS) entry which is preliminary data.</text>
</comment>